<accession>Q8H8W0</accession>
<name>Q8H8W0_ORYSJ</name>
<reference evidence="3" key="1">
    <citation type="journal article" date="2005" name="Nature">
        <title>The map-based sequence of the rice genome.</title>
        <authorList>
            <consortium name="International rice genome sequencing project (IRGSP)"/>
            <person name="Matsumoto T."/>
            <person name="Wu J."/>
            <person name="Kanamori H."/>
            <person name="Katayose Y."/>
            <person name="Fujisawa M."/>
            <person name="Namiki N."/>
            <person name="Mizuno H."/>
            <person name="Yamamoto K."/>
            <person name="Antonio B.A."/>
            <person name="Baba T."/>
            <person name="Sakata K."/>
            <person name="Nagamura Y."/>
            <person name="Aoki H."/>
            <person name="Arikawa K."/>
            <person name="Arita K."/>
            <person name="Bito T."/>
            <person name="Chiden Y."/>
            <person name="Fujitsuka N."/>
            <person name="Fukunaka R."/>
            <person name="Hamada M."/>
            <person name="Harada C."/>
            <person name="Hayashi A."/>
            <person name="Hijishita S."/>
            <person name="Honda M."/>
            <person name="Hosokawa S."/>
            <person name="Ichikawa Y."/>
            <person name="Idonuma A."/>
            <person name="Iijima M."/>
            <person name="Ikeda M."/>
            <person name="Ikeno M."/>
            <person name="Ito K."/>
            <person name="Ito S."/>
            <person name="Ito T."/>
            <person name="Ito Y."/>
            <person name="Ito Y."/>
            <person name="Iwabuchi A."/>
            <person name="Kamiya K."/>
            <person name="Karasawa W."/>
            <person name="Kurita K."/>
            <person name="Katagiri S."/>
            <person name="Kikuta A."/>
            <person name="Kobayashi H."/>
            <person name="Kobayashi N."/>
            <person name="Machita K."/>
            <person name="Maehara T."/>
            <person name="Masukawa M."/>
            <person name="Mizubayashi T."/>
            <person name="Mukai Y."/>
            <person name="Nagasaki H."/>
            <person name="Nagata Y."/>
            <person name="Naito S."/>
            <person name="Nakashima M."/>
            <person name="Nakama Y."/>
            <person name="Nakamichi Y."/>
            <person name="Nakamura M."/>
            <person name="Meguro A."/>
            <person name="Negishi M."/>
            <person name="Ohta I."/>
            <person name="Ohta T."/>
            <person name="Okamoto M."/>
            <person name="Ono N."/>
            <person name="Saji S."/>
            <person name="Sakaguchi M."/>
            <person name="Sakai K."/>
            <person name="Shibata M."/>
            <person name="Shimokawa T."/>
            <person name="Song J."/>
            <person name="Takazaki Y."/>
            <person name="Terasawa K."/>
            <person name="Tsugane M."/>
            <person name="Tsuji K."/>
            <person name="Ueda S."/>
            <person name="Waki K."/>
            <person name="Yamagata H."/>
            <person name="Yamamoto M."/>
            <person name="Yamamoto S."/>
            <person name="Yamane H."/>
            <person name="Yoshiki S."/>
            <person name="Yoshihara R."/>
            <person name="Yukawa K."/>
            <person name="Zhong H."/>
            <person name="Yano M."/>
            <person name="Yuan Q."/>
            <person name="Ouyang S."/>
            <person name="Liu J."/>
            <person name="Jones K.M."/>
            <person name="Gansberger K."/>
            <person name="Moffat K."/>
            <person name="Hill J."/>
            <person name="Bera J."/>
            <person name="Fadrosh D."/>
            <person name="Jin S."/>
            <person name="Johri S."/>
            <person name="Kim M."/>
            <person name="Overton L."/>
            <person name="Reardon M."/>
            <person name="Tsitrin T."/>
            <person name="Vuong H."/>
            <person name="Weaver B."/>
            <person name="Ciecko A."/>
            <person name="Tallon L."/>
            <person name="Jackson J."/>
            <person name="Pai G."/>
            <person name="Aken S.V."/>
            <person name="Utterback T."/>
            <person name="Reidmuller S."/>
            <person name="Feldblyum T."/>
            <person name="Hsiao J."/>
            <person name="Zismann V."/>
            <person name="Iobst S."/>
            <person name="de Vazeille A.R."/>
            <person name="Buell C.R."/>
            <person name="Ying K."/>
            <person name="Li Y."/>
            <person name="Lu T."/>
            <person name="Huang Y."/>
            <person name="Zhao Q."/>
            <person name="Feng Q."/>
            <person name="Zhang L."/>
            <person name="Zhu J."/>
            <person name="Weng Q."/>
            <person name="Mu J."/>
            <person name="Lu Y."/>
            <person name="Fan D."/>
            <person name="Liu Y."/>
            <person name="Guan J."/>
            <person name="Zhang Y."/>
            <person name="Yu S."/>
            <person name="Liu X."/>
            <person name="Zhang Y."/>
            <person name="Hong G."/>
            <person name="Han B."/>
            <person name="Choisne N."/>
            <person name="Demange N."/>
            <person name="Orjeda G."/>
            <person name="Samain S."/>
            <person name="Cattolico L."/>
            <person name="Pelletier E."/>
            <person name="Couloux A."/>
            <person name="Segurens B."/>
            <person name="Wincker P."/>
            <person name="D'Hont A."/>
            <person name="Scarpelli C."/>
            <person name="Weissenbach J."/>
            <person name="Salanoubat M."/>
            <person name="Quetier F."/>
            <person name="Yu Y."/>
            <person name="Kim H.R."/>
            <person name="Rambo T."/>
            <person name="Currie J."/>
            <person name="Collura K."/>
            <person name="Luo M."/>
            <person name="Yang T."/>
            <person name="Ammiraju J.S.S."/>
            <person name="Engler F."/>
            <person name="Soderlund C."/>
            <person name="Wing R.A."/>
            <person name="Palmer L.E."/>
            <person name="de la Bastide M."/>
            <person name="Spiegel L."/>
            <person name="Nascimento L."/>
            <person name="Zutavern T."/>
            <person name="O'Shaughnessy A."/>
            <person name="Dike S."/>
            <person name="Dedhia N."/>
            <person name="Preston R."/>
            <person name="Balija V."/>
            <person name="McCombie W.R."/>
            <person name="Chow T."/>
            <person name="Chen H."/>
            <person name="Chung M."/>
            <person name="Chen C."/>
            <person name="Shaw J."/>
            <person name="Wu H."/>
            <person name="Hsiao K."/>
            <person name="Chao Y."/>
            <person name="Chu M."/>
            <person name="Cheng C."/>
            <person name="Hour A."/>
            <person name="Lee P."/>
            <person name="Lin S."/>
            <person name="Lin Y."/>
            <person name="Liou J."/>
            <person name="Liu S."/>
            <person name="Hsing Y."/>
            <person name="Raghuvanshi S."/>
            <person name="Mohanty A."/>
            <person name="Bharti A.K."/>
            <person name="Gaur A."/>
            <person name="Gupta V."/>
            <person name="Kumar D."/>
            <person name="Ravi V."/>
            <person name="Vij S."/>
            <person name="Kapur A."/>
            <person name="Khurana P."/>
            <person name="Khurana P."/>
            <person name="Khurana J.P."/>
            <person name="Tyagi A.K."/>
            <person name="Gaikwad K."/>
            <person name="Singh A."/>
            <person name="Dalal V."/>
            <person name="Srivastava S."/>
            <person name="Dixit A."/>
            <person name="Pal A.K."/>
            <person name="Ghazi I.A."/>
            <person name="Yadav M."/>
            <person name="Pandit A."/>
            <person name="Bhargava A."/>
            <person name="Sureshbabu K."/>
            <person name="Batra K."/>
            <person name="Sharma T.R."/>
            <person name="Mohapatra T."/>
            <person name="Singh N.K."/>
            <person name="Messing J."/>
            <person name="Nelson A.B."/>
            <person name="Fuks G."/>
            <person name="Kavchok S."/>
            <person name="Keizer G."/>
            <person name="Linton E."/>
            <person name="Llaca V."/>
            <person name="Song R."/>
            <person name="Tanyolac B."/>
            <person name="Young S."/>
            <person name="Ho-Il K."/>
            <person name="Hahn J.H."/>
            <person name="Sangsakoo G."/>
            <person name="Vanavichit A."/>
            <person name="de Mattos Luiz.A.T."/>
            <person name="Zimmer P.D."/>
            <person name="Malone G."/>
            <person name="Dellagostin O."/>
            <person name="de Oliveira A.C."/>
            <person name="Bevan M."/>
            <person name="Bancroft I."/>
            <person name="Minx P."/>
            <person name="Cordum H."/>
            <person name="Wilson R."/>
            <person name="Cheng Z."/>
            <person name="Jin W."/>
            <person name="Jiang J."/>
            <person name="Leong S.A."/>
            <person name="Iwama H."/>
            <person name="Gojobori T."/>
            <person name="Itoh T."/>
            <person name="Niimura Y."/>
            <person name="Fujii Y."/>
            <person name="Habara T."/>
            <person name="Sakai H."/>
            <person name="Sato Y."/>
            <person name="Wilson G."/>
            <person name="Kumar K."/>
            <person name="McCouch S."/>
            <person name="Juretic N."/>
            <person name="Hoen D."/>
            <person name="Wright S."/>
            <person name="Bruskiewich R."/>
            <person name="Bureau T."/>
            <person name="Miyao A."/>
            <person name="Hirochika H."/>
            <person name="Nishikawa T."/>
            <person name="Kadowaki K."/>
            <person name="Sugiura M."/>
            <person name="Burr B."/>
            <person name="Sasaki T."/>
        </authorList>
    </citation>
    <scope>NUCLEOTIDE SEQUENCE [LARGE SCALE GENOMIC DNA]</scope>
    <source>
        <strain evidence="3">cv. Nipponbare</strain>
    </source>
</reference>
<sequence length="127" mass="13775">MLPAPLAVPLEWLLSSLPRRFARIGRRKESAAGARRQSGQPLAATPRSQGKILEMPLQPIASCHVAPGDTDTQRVGCSSASDGRTVAHAWGIKQPDRACGVEVRRTDHVAVFEKGEINKIGKIRKTM</sequence>
<evidence type="ECO:0000313" key="2">
    <source>
        <dbReference type="EMBL" id="AAN64493.1"/>
    </source>
</evidence>
<proteinExistence type="predicted"/>
<dbReference type="EMBL" id="AC084405">
    <property type="protein sequence ID" value="AAN64493.1"/>
    <property type="molecule type" value="Genomic_DNA"/>
</dbReference>
<dbReference type="AlphaFoldDB" id="Q8H8W0"/>
<protein>
    <submittedName>
        <fullName evidence="2">Uncharacterized protein</fullName>
    </submittedName>
</protein>
<reference evidence="3" key="2">
    <citation type="journal article" date="2008" name="Nucleic Acids Res.">
        <title>The rice annotation project database (RAP-DB): 2008 update.</title>
        <authorList>
            <consortium name="The rice annotation project (RAP)"/>
        </authorList>
    </citation>
    <scope>GENOME REANNOTATION</scope>
    <source>
        <strain evidence="3">cv. Nipponbare</strain>
    </source>
</reference>
<evidence type="ECO:0000313" key="3">
    <source>
        <dbReference type="Proteomes" id="UP000000763"/>
    </source>
</evidence>
<evidence type="ECO:0000256" key="1">
    <source>
        <dbReference type="SAM" id="MobiDB-lite"/>
    </source>
</evidence>
<feature type="region of interest" description="Disordered" evidence="1">
    <location>
        <begin position="26"/>
        <end position="48"/>
    </location>
</feature>
<organism evidence="2 3">
    <name type="scientific">Oryza sativa subsp. japonica</name>
    <name type="common">Rice</name>
    <dbReference type="NCBI Taxonomy" id="39947"/>
    <lineage>
        <taxon>Eukaryota</taxon>
        <taxon>Viridiplantae</taxon>
        <taxon>Streptophyta</taxon>
        <taxon>Embryophyta</taxon>
        <taxon>Tracheophyta</taxon>
        <taxon>Spermatophyta</taxon>
        <taxon>Magnoliopsida</taxon>
        <taxon>Liliopsida</taxon>
        <taxon>Poales</taxon>
        <taxon>Poaceae</taxon>
        <taxon>BOP clade</taxon>
        <taxon>Oryzoideae</taxon>
        <taxon>Oryzeae</taxon>
        <taxon>Oryzinae</taxon>
        <taxon>Oryza</taxon>
        <taxon>Oryza sativa</taxon>
    </lineage>
</organism>
<dbReference type="Proteomes" id="UP000000763">
    <property type="component" value="Chromosome 3"/>
</dbReference>